<sequence length="293" mass="34267">MIEAKRGLRQFNASERSRYLGPCGQQQSIRITVIAYRLRVHARTITMLLSSQTVITKNTEFLTNLYVLSFNWITYIDSKERQCFWVLNLKGIGDRKVKFYSRCRYLLFNCAYSRVMHTAAAYAAIGAIINIDLPLNGMNKGSKGGFRWQSEYPWCIIVCLKFNFLHSLAYNILKEIECWLIKKRIIEMTYSMSEVHSIPSVQQIELWIVLNKSKYNDDFIRSIDLLTTSLDLNQFSYIMLYPVLDLAKLNYTFITCNNKLKNKLWSFRGDRSMWSSVKLLDKTTSKRALNDKS</sequence>
<dbReference type="EMBL" id="VYZN01000034">
    <property type="protein sequence ID" value="KAE9533468.1"/>
    <property type="molecule type" value="Genomic_DNA"/>
</dbReference>
<proteinExistence type="predicted"/>
<organism evidence="1 2">
    <name type="scientific">Aphis glycines</name>
    <name type="common">Soybean aphid</name>
    <dbReference type="NCBI Taxonomy" id="307491"/>
    <lineage>
        <taxon>Eukaryota</taxon>
        <taxon>Metazoa</taxon>
        <taxon>Ecdysozoa</taxon>
        <taxon>Arthropoda</taxon>
        <taxon>Hexapoda</taxon>
        <taxon>Insecta</taxon>
        <taxon>Pterygota</taxon>
        <taxon>Neoptera</taxon>
        <taxon>Paraneoptera</taxon>
        <taxon>Hemiptera</taxon>
        <taxon>Sternorrhyncha</taxon>
        <taxon>Aphidomorpha</taxon>
        <taxon>Aphidoidea</taxon>
        <taxon>Aphididae</taxon>
        <taxon>Aphidini</taxon>
        <taxon>Aphis</taxon>
        <taxon>Aphis</taxon>
    </lineage>
</organism>
<name>A0A6G0TJ86_APHGL</name>
<gene>
    <name evidence="1" type="ORF">AGLY_009106</name>
</gene>
<keyword evidence="2" id="KW-1185">Reference proteome</keyword>
<dbReference type="Proteomes" id="UP000475862">
    <property type="component" value="Unassembled WGS sequence"/>
</dbReference>
<evidence type="ECO:0000313" key="1">
    <source>
        <dbReference type="EMBL" id="KAE9533468.1"/>
    </source>
</evidence>
<comment type="caution">
    <text evidence="1">The sequence shown here is derived from an EMBL/GenBank/DDBJ whole genome shotgun (WGS) entry which is preliminary data.</text>
</comment>
<protein>
    <submittedName>
        <fullName evidence="1">Uncharacterized protein</fullName>
    </submittedName>
</protein>
<evidence type="ECO:0000313" key="2">
    <source>
        <dbReference type="Proteomes" id="UP000475862"/>
    </source>
</evidence>
<dbReference type="AlphaFoldDB" id="A0A6G0TJ86"/>
<accession>A0A6G0TJ86</accession>
<reference evidence="1 2" key="1">
    <citation type="submission" date="2019-08" db="EMBL/GenBank/DDBJ databases">
        <title>The genome of the soybean aphid Biotype 1, its phylome, world population structure and adaptation to the North American continent.</title>
        <authorList>
            <person name="Giordano R."/>
            <person name="Donthu R.K."/>
            <person name="Hernandez A.G."/>
            <person name="Wright C.L."/>
            <person name="Zimin A.V."/>
        </authorList>
    </citation>
    <scope>NUCLEOTIDE SEQUENCE [LARGE SCALE GENOMIC DNA]</scope>
    <source>
        <tissue evidence="1">Whole aphids</tissue>
    </source>
</reference>